<organism evidence="1 2">
    <name type="scientific">Luteolibacter soli</name>
    <dbReference type="NCBI Taxonomy" id="3135280"/>
    <lineage>
        <taxon>Bacteria</taxon>
        <taxon>Pseudomonadati</taxon>
        <taxon>Verrucomicrobiota</taxon>
        <taxon>Verrucomicrobiia</taxon>
        <taxon>Verrucomicrobiales</taxon>
        <taxon>Verrucomicrobiaceae</taxon>
        <taxon>Luteolibacter</taxon>
    </lineage>
</organism>
<name>A0ABU9AWJ3_9BACT</name>
<dbReference type="Proteomes" id="UP001371305">
    <property type="component" value="Unassembled WGS sequence"/>
</dbReference>
<comment type="caution">
    <text evidence="1">The sequence shown here is derived from an EMBL/GenBank/DDBJ whole genome shotgun (WGS) entry which is preliminary data.</text>
</comment>
<accession>A0ABU9AWJ3</accession>
<proteinExistence type="predicted"/>
<protein>
    <submittedName>
        <fullName evidence="1">Uncharacterized protein</fullName>
    </submittedName>
</protein>
<sequence>MDKTRYWTIWGISPGSGPPVKLDPATDYKCLIKTSNPPQEGAATPFSILKIWEGDKLIFECKEKAEPSPAPDRKD</sequence>
<gene>
    <name evidence="1" type="ORF">WKV53_15590</name>
</gene>
<dbReference type="EMBL" id="JBBUKT010000005">
    <property type="protein sequence ID" value="MEK7951938.1"/>
    <property type="molecule type" value="Genomic_DNA"/>
</dbReference>
<reference evidence="1 2" key="1">
    <citation type="submission" date="2024-04" db="EMBL/GenBank/DDBJ databases">
        <title>Luteolibacter sp. isolated from soil.</title>
        <authorList>
            <person name="An J."/>
        </authorList>
    </citation>
    <scope>NUCLEOTIDE SEQUENCE [LARGE SCALE GENOMIC DNA]</scope>
    <source>
        <strain evidence="1 2">Y139</strain>
    </source>
</reference>
<evidence type="ECO:0000313" key="2">
    <source>
        <dbReference type="Proteomes" id="UP001371305"/>
    </source>
</evidence>
<evidence type="ECO:0000313" key="1">
    <source>
        <dbReference type="EMBL" id="MEK7951938.1"/>
    </source>
</evidence>
<keyword evidence="2" id="KW-1185">Reference proteome</keyword>